<dbReference type="Proteomes" id="UP000502345">
    <property type="component" value="Chromosome"/>
</dbReference>
<evidence type="ECO:0000313" key="3">
    <source>
        <dbReference type="Proteomes" id="UP000502345"/>
    </source>
</evidence>
<dbReference type="EMBL" id="CP050124">
    <property type="protein sequence ID" value="QIP39742.1"/>
    <property type="molecule type" value="Genomic_DNA"/>
</dbReference>
<sequence length="62" mass="6761">MSHYMTTIPDGCECHYTSVRIPGEPHIPSYLEAEQNPDCPVHPMAVPVDDSSSASNIAEGEF</sequence>
<accession>A0A6G9CSB7</accession>
<proteinExistence type="predicted"/>
<organism evidence="2 3">
    <name type="scientific">Rhodococcus erythropolis</name>
    <name type="common">Arthrobacter picolinophilus</name>
    <dbReference type="NCBI Taxonomy" id="1833"/>
    <lineage>
        <taxon>Bacteria</taxon>
        <taxon>Bacillati</taxon>
        <taxon>Actinomycetota</taxon>
        <taxon>Actinomycetes</taxon>
        <taxon>Mycobacteriales</taxon>
        <taxon>Nocardiaceae</taxon>
        <taxon>Rhodococcus</taxon>
        <taxon>Rhodococcus erythropolis group</taxon>
    </lineage>
</organism>
<dbReference type="EMBL" id="CP050124">
    <property type="protein sequence ID" value="QIP39678.1"/>
    <property type="molecule type" value="Genomic_DNA"/>
</dbReference>
<evidence type="ECO:0000313" key="1">
    <source>
        <dbReference type="EMBL" id="QIP39678.1"/>
    </source>
</evidence>
<gene>
    <name evidence="1" type="ORF">G9444_2434</name>
    <name evidence="2" type="ORF">G9444_2498</name>
</gene>
<evidence type="ECO:0000313" key="2">
    <source>
        <dbReference type="EMBL" id="QIP39742.1"/>
    </source>
</evidence>
<dbReference type="AlphaFoldDB" id="A0A6G9CSB7"/>
<name>A0A6G9CSB7_RHOER</name>
<protein>
    <submittedName>
        <fullName evidence="2">Uncharacterized protein</fullName>
    </submittedName>
</protein>
<reference evidence="2 3" key="1">
    <citation type="submission" date="2020-03" db="EMBL/GenBank/DDBJ databases">
        <title>Screen low temperature-resistant strains for efficient degradation of petroleum hydrocarbons under the low temperature.</title>
        <authorList>
            <person name="Wang Y."/>
            <person name="Chen J."/>
        </authorList>
    </citation>
    <scope>NUCLEOTIDE SEQUENCE [LARGE SCALE GENOMIC DNA]</scope>
    <source>
        <strain evidence="2 3">KB1</strain>
    </source>
</reference>